<proteinExistence type="predicted"/>
<dbReference type="RefSeq" id="WP_035293166.1">
    <property type="nucleotide sequence ID" value="NZ_AUBJ02000001.1"/>
</dbReference>
<dbReference type="EMBL" id="AUBJ02000001">
    <property type="protein sequence ID" value="MCP2330222.1"/>
    <property type="molecule type" value="Genomic_DNA"/>
</dbReference>
<organism evidence="2 3">
    <name type="scientific">Actinoalloteichus caeruleus DSM 43889</name>
    <dbReference type="NCBI Taxonomy" id="1120930"/>
    <lineage>
        <taxon>Bacteria</taxon>
        <taxon>Bacillati</taxon>
        <taxon>Actinomycetota</taxon>
        <taxon>Actinomycetes</taxon>
        <taxon>Pseudonocardiales</taxon>
        <taxon>Pseudonocardiaceae</taxon>
        <taxon>Actinoalloteichus</taxon>
        <taxon>Actinoalloteichus cyanogriseus</taxon>
    </lineage>
</organism>
<dbReference type="SUPFAM" id="SSF55729">
    <property type="entry name" value="Acyl-CoA N-acyltransferases (Nat)"/>
    <property type="match status" value="1"/>
</dbReference>
<gene>
    <name evidence="2" type="ORF">G443_000492</name>
</gene>
<evidence type="ECO:0000259" key="1">
    <source>
        <dbReference type="PROSITE" id="PS51186"/>
    </source>
</evidence>
<evidence type="ECO:0000313" key="2">
    <source>
        <dbReference type="EMBL" id="MCP2330222.1"/>
    </source>
</evidence>
<reference evidence="2 3" key="1">
    <citation type="submission" date="2022-06" db="EMBL/GenBank/DDBJ databases">
        <title>Genomic Encyclopedia of Type Strains, Phase I: the one thousand microbial genomes (KMG-I) project.</title>
        <authorList>
            <person name="Kyrpides N."/>
        </authorList>
    </citation>
    <scope>NUCLEOTIDE SEQUENCE [LARGE SCALE GENOMIC DNA]</scope>
    <source>
        <strain evidence="2 3">DSM 43889</strain>
    </source>
</reference>
<dbReference type="Proteomes" id="UP000791080">
    <property type="component" value="Unassembled WGS sequence"/>
</dbReference>
<dbReference type="InterPro" id="IPR000182">
    <property type="entry name" value="GNAT_dom"/>
</dbReference>
<dbReference type="InterPro" id="IPR016181">
    <property type="entry name" value="Acyl_CoA_acyltransferase"/>
</dbReference>
<name>A0ABT1JCK5_ACTCY</name>
<accession>A0ABT1JCK5</accession>
<evidence type="ECO:0000313" key="3">
    <source>
        <dbReference type="Proteomes" id="UP000791080"/>
    </source>
</evidence>
<comment type="caution">
    <text evidence="2">The sequence shown here is derived from an EMBL/GenBank/DDBJ whole genome shotgun (WGS) entry which is preliminary data.</text>
</comment>
<dbReference type="Pfam" id="PF00583">
    <property type="entry name" value="Acetyltransf_1"/>
    <property type="match status" value="1"/>
</dbReference>
<dbReference type="PROSITE" id="PS51186">
    <property type="entry name" value="GNAT"/>
    <property type="match status" value="1"/>
</dbReference>
<dbReference type="Gene3D" id="3.40.630.30">
    <property type="match status" value="1"/>
</dbReference>
<dbReference type="CDD" id="cd04301">
    <property type="entry name" value="NAT_SF"/>
    <property type="match status" value="1"/>
</dbReference>
<protein>
    <submittedName>
        <fullName evidence="2">Acetyltransferase (GNAT) family protein</fullName>
    </submittedName>
</protein>
<keyword evidence="3" id="KW-1185">Reference proteome</keyword>
<feature type="domain" description="N-acetyltransferase" evidence="1">
    <location>
        <begin position="5"/>
        <end position="195"/>
    </location>
</feature>
<sequence>MIEVIPARDFGAEHRRAVTEVYVDAFGADFTYFSKDPKRLAALFEPMMAPEHFHLAVVDGQPAGITALTDGRQQSVRPDRRQFVRQLGLVKGTIGAAVLSREFGRTLDLPADTASLEYVGTASAHQGKGVATALLTHLMRVSGHRRYVLEYIADTNVAALRLYRKLGFVEYRRIPVKHTRFSGINHYVSMEWERR</sequence>